<dbReference type="EMBL" id="CM018042">
    <property type="protein sequence ID" value="KAA8532245.1"/>
    <property type="molecule type" value="Genomic_DNA"/>
</dbReference>
<evidence type="ECO:0000313" key="2">
    <source>
        <dbReference type="EMBL" id="KAA8532245.1"/>
    </source>
</evidence>
<dbReference type="AlphaFoldDB" id="A0A5J5AMC0"/>
<dbReference type="Proteomes" id="UP000325577">
    <property type="component" value="Linkage Group LG19"/>
</dbReference>
<organism evidence="2 3">
    <name type="scientific">Nyssa sinensis</name>
    <dbReference type="NCBI Taxonomy" id="561372"/>
    <lineage>
        <taxon>Eukaryota</taxon>
        <taxon>Viridiplantae</taxon>
        <taxon>Streptophyta</taxon>
        <taxon>Embryophyta</taxon>
        <taxon>Tracheophyta</taxon>
        <taxon>Spermatophyta</taxon>
        <taxon>Magnoliopsida</taxon>
        <taxon>eudicotyledons</taxon>
        <taxon>Gunneridae</taxon>
        <taxon>Pentapetalae</taxon>
        <taxon>asterids</taxon>
        <taxon>Cornales</taxon>
        <taxon>Nyssaceae</taxon>
        <taxon>Nyssa</taxon>
    </lineage>
</organism>
<evidence type="ECO:0000313" key="3">
    <source>
        <dbReference type="Proteomes" id="UP000325577"/>
    </source>
</evidence>
<keyword evidence="3" id="KW-1185">Reference proteome</keyword>
<feature type="region of interest" description="Disordered" evidence="1">
    <location>
        <begin position="1"/>
        <end position="28"/>
    </location>
</feature>
<evidence type="ECO:0000256" key="1">
    <source>
        <dbReference type="SAM" id="MobiDB-lite"/>
    </source>
</evidence>
<accession>A0A5J5AMC0</accession>
<protein>
    <submittedName>
        <fullName evidence="2">Uncharacterized protein</fullName>
    </submittedName>
</protein>
<proteinExistence type="predicted"/>
<name>A0A5J5AMC0_9ASTE</name>
<gene>
    <name evidence="2" type="ORF">F0562_032278</name>
</gene>
<reference evidence="2 3" key="1">
    <citation type="submission" date="2019-09" db="EMBL/GenBank/DDBJ databases">
        <title>A chromosome-level genome assembly of the Chinese tupelo Nyssa sinensis.</title>
        <authorList>
            <person name="Yang X."/>
            <person name="Kang M."/>
            <person name="Yang Y."/>
            <person name="Xiong H."/>
            <person name="Wang M."/>
            <person name="Zhang Z."/>
            <person name="Wang Z."/>
            <person name="Wu H."/>
            <person name="Ma T."/>
            <person name="Liu J."/>
            <person name="Xi Z."/>
        </authorList>
    </citation>
    <scope>NUCLEOTIDE SEQUENCE [LARGE SCALE GENOMIC DNA]</scope>
    <source>
        <strain evidence="2">J267</strain>
        <tissue evidence="2">Leaf</tissue>
    </source>
</reference>
<sequence length="201" mass="22373">METTPSTPIDKGMLDKSPSDPNTTASSRLGVEKLSYPITDFYPGANVDRIGADVATIRSHFAENVRQWQQEPLQDFHDVHYGLSTNVSTATQKTENLMATIQSLRAVLHDPQAPFVADHCLHAKEPNPTDPNSKASQALAPNIVPVQRQVWVVLVLLIPPKEFTMKDIFLMQQPAQPPKLTQMASRSSVFMEEEAGSRWRV</sequence>